<feature type="domain" description="Response regulatory" evidence="2">
    <location>
        <begin position="6"/>
        <end position="118"/>
    </location>
</feature>
<dbReference type="SMART" id="SM00448">
    <property type="entry name" value="REC"/>
    <property type="match status" value="1"/>
</dbReference>
<keyword evidence="4" id="KW-1185">Reference proteome</keyword>
<evidence type="ECO:0000259" key="2">
    <source>
        <dbReference type="PROSITE" id="PS50110"/>
    </source>
</evidence>
<gene>
    <name evidence="3" type="ORF">AABB31_10655</name>
</gene>
<dbReference type="Pfam" id="PF00072">
    <property type="entry name" value="Response_reg"/>
    <property type="match status" value="1"/>
</dbReference>
<dbReference type="PROSITE" id="PS50110">
    <property type="entry name" value="RESPONSE_REGULATORY"/>
    <property type="match status" value="1"/>
</dbReference>
<sequence>MTTKPRVLLLEDQMMIAFDLKATMERNGLEVVGPFANANQALSSTDMSDIDVAVLDFNLGDDATSEVVAEALLAHQKPFMFLTGYGSVGALPKKFDKVDRLLKPIRDSDLVETVKRLAASAG</sequence>
<dbReference type="Gene3D" id="3.40.50.2300">
    <property type="match status" value="1"/>
</dbReference>
<proteinExistence type="predicted"/>
<organism evidence="3 4">
    <name type="scientific">Yoonia rhodophyticola</name>
    <dbReference type="NCBI Taxonomy" id="3137370"/>
    <lineage>
        <taxon>Bacteria</taxon>
        <taxon>Pseudomonadati</taxon>
        <taxon>Pseudomonadota</taxon>
        <taxon>Alphaproteobacteria</taxon>
        <taxon>Rhodobacterales</taxon>
        <taxon>Paracoccaceae</taxon>
        <taxon>Yoonia</taxon>
    </lineage>
</organism>
<dbReference type="RefSeq" id="WP_342078549.1">
    <property type="nucleotide sequence ID" value="NZ_CP151767.2"/>
</dbReference>
<dbReference type="InterPro" id="IPR011006">
    <property type="entry name" value="CheY-like_superfamily"/>
</dbReference>
<feature type="modified residue" description="4-aspartylphosphate" evidence="1">
    <location>
        <position position="56"/>
    </location>
</feature>
<evidence type="ECO:0000313" key="4">
    <source>
        <dbReference type="Proteomes" id="UP001470809"/>
    </source>
</evidence>
<accession>A0AAN0NK73</accession>
<protein>
    <submittedName>
        <fullName evidence="3">Response regulator</fullName>
    </submittedName>
</protein>
<reference evidence="3 4" key="2">
    <citation type="submission" date="2024-08" db="EMBL/GenBank/DDBJ databases">
        <title>Phylogenomic analyses of a clade within the roseobacter group suggest taxonomic reassignments of species of the genera Aestuariivita, Citreicella, Loktanella, Nautella, Pelagibaca, Ruegeria, Thalassobius, Thiobacimonas and Tropicibacter, and the proposal o.</title>
        <authorList>
            <person name="Jeon C.O."/>
        </authorList>
    </citation>
    <scope>NUCLEOTIDE SEQUENCE [LARGE SCALE GENOMIC DNA]</scope>
    <source>
        <strain evidence="3 4">SS1-5</strain>
    </source>
</reference>
<name>A0AAN0NK73_9RHOB</name>
<dbReference type="EMBL" id="CP151767">
    <property type="protein sequence ID" value="WZU69257.1"/>
    <property type="molecule type" value="Genomic_DNA"/>
</dbReference>
<reference evidence="4" key="1">
    <citation type="submission" date="2024-04" db="EMBL/GenBank/DDBJ databases">
        <title>Phylogenomic analyses of a clade within the roseobacter group suggest taxonomic reassignments of species of the genera Aestuariivita, Citreicella, Loktanella, Nautella, Pelagibaca, Ruegeria, Thalassobius, Thiobacimonas and Tropicibacter, and the proposal o.</title>
        <authorList>
            <person name="Jeon C.O."/>
        </authorList>
    </citation>
    <scope>NUCLEOTIDE SEQUENCE [LARGE SCALE GENOMIC DNA]</scope>
    <source>
        <strain evidence="4">SS1-5</strain>
    </source>
</reference>
<dbReference type="AlphaFoldDB" id="A0AAN0NK73"/>
<keyword evidence="1" id="KW-0597">Phosphoprotein</keyword>
<dbReference type="KEGG" id="yrh:AABB31_10655"/>
<dbReference type="Proteomes" id="UP001470809">
    <property type="component" value="Chromosome"/>
</dbReference>
<dbReference type="SUPFAM" id="SSF52172">
    <property type="entry name" value="CheY-like"/>
    <property type="match status" value="1"/>
</dbReference>
<evidence type="ECO:0000256" key="1">
    <source>
        <dbReference type="PROSITE-ProRule" id="PRU00169"/>
    </source>
</evidence>
<dbReference type="InterPro" id="IPR001789">
    <property type="entry name" value="Sig_transdc_resp-reg_receiver"/>
</dbReference>
<evidence type="ECO:0000313" key="3">
    <source>
        <dbReference type="EMBL" id="WZU69257.1"/>
    </source>
</evidence>
<dbReference type="GO" id="GO:0000160">
    <property type="term" value="P:phosphorelay signal transduction system"/>
    <property type="evidence" value="ECO:0007669"/>
    <property type="project" value="InterPro"/>
</dbReference>